<name>A0A6I6K3V9_9BACT</name>
<keyword evidence="1" id="KW-0812">Transmembrane</keyword>
<dbReference type="GO" id="GO:0000155">
    <property type="term" value="F:phosphorelay sensor kinase activity"/>
    <property type="evidence" value="ECO:0007669"/>
    <property type="project" value="InterPro"/>
</dbReference>
<feature type="domain" description="Signal transduction histidine kinase internal region" evidence="2">
    <location>
        <begin position="170"/>
        <end position="246"/>
    </location>
</feature>
<dbReference type="AlphaFoldDB" id="A0A6I6K3V9"/>
<dbReference type="Proteomes" id="UP000428260">
    <property type="component" value="Chromosome"/>
</dbReference>
<dbReference type="PANTHER" id="PTHR34220">
    <property type="entry name" value="SENSOR HISTIDINE KINASE YPDA"/>
    <property type="match status" value="1"/>
</dbReference>
<dbReference type="KEGG" id="mcos:GM418_13410"/>
<evidence type="ECO:0000259" key="2">
    <source>
        <dbReference type="Pfam" id="PF06580"/>
    </source>
</evidence>
<organism evidence="3 4">
    <name type="scientific">Maribellus comscasis</name>
    <dbReference type="NCBI Taxonomy" id="2681766"/>
    <lineage>
        <taxon>Bacteria</taxon>
        <taxon>Pseudomonadati</taxon>
        <taxon>Bacteroidota</taxon>
        <taxon>Bacteroidia</taxon>
        <taxon>Marinilabiliales</taxon>
        <taxon>Prolixibacteraceae</taxon>
        <taxon>Maribellus</taxon>
    </lineage>
</organism>
<gene>
    <name evidence="3" type="ORF">GM418_13410</name>
</gene>
<feature type="transmembrane region" description="Helical" evidence="1">
    <location>
        <begin position="129"/>
        <end position="150"/>
    </location>
</feature>
<dbReference type="InterPro" id="IPR050640">
    <property type="entry name" value="Bact_2-comp_sensor_kinase"/>
</dbReference>
<protein>
    <recommendedName>
        <fullName evidence="2">Signal transduction histidine kinase internal region domain-containing protein</fullName>
    </recommendedName>
</protein>
<sequence length="363" mass="42340">MRKIFIHSAVWLVLVYSLFFSLTVFLPVKSAAYRALSGILFMAGIFYFSGWVLAKEFLIKRKNLVLFILFEILVIFAFSVLRAKLLGLLPGDMIFFPNLQLEGRKLNPDNFLWRRSLLENSRFKSGRPAFLISLLMNTVLSIIAVLLSLYENKDKKERESREELQRSQEAQILYLKSQVNPHFLFNTLNNLYGLTYAKSELAPQMVLGLSDTMRYLIYETEQKLVPVEKELNFIHNYLDLEKMRISTPEHIRISSQVSRPSVFIPPLLLLPFIENCFKHGSIGKEDDGWVEIDIWDEKDRFFFVCKNNFPENRNKKAPGIGLANVKKRLQLIFGERYELKTITQDNEFMVSLAFPVFEKKNLL</sequence>
<evidence type="ECO:0000256" key="1">
    <source>
        <dbReference type="SAM" id="Phobius"/>
    </source>
</evidence>
<dbReference type="Gene3D" id="3.30.565.10">
    <property type="entry name" value="Histidine kinase-like ATPase, C-terminal domain"/>
    <property type="match status" value="1"/>
</dbReference>
<feature type="transmembrane region" description="Helical" evidence="1">
    <location>
        <begin position="9"/>
        <end position="26"/>
    </location>
</feature>
<dbReference type="EMBL" id="CP046401">
    <property type="protein sequence ID" value="QGY44624.1"/>
    <property type="molecule type" value="Genomic_DNA"/>
</dbReference>
<dbReference type="InterPro" id="IPR010559">
    <property type="entry name" value="Sig_transdc_His_kin_internal"/>
</dbReference>
<dbReference type="InterPro" id="IPR036890">
    <property type="entry name" value="HATPase_C_sf"/>
</dbReference>
<feature type="transmembrane region" description="Helical" evidence="1">
    <location>
        <begin position="64"/>
        <end position="83"/>
    </location>
</feature>
<keyword evidence="1" id="KW-0472">Membrane</keyword>
<feature type="transmembrane region" description="Helical" evidence="1">
    <location>
        <begin position="32"/>
        <end position="52"/>
    </location>
</feature>
<dbReference type="GO" id="GO:0016020">
    <property type="term" value="C:membrane"/>
    <property type="evidence" value="ECO:0007669"/>
    <property type="project" value="InterPro"/>
</dbReference>
<accession>A0A6I6K3V9</accession>
<evidence type="ECO:0000313" key="4">
    <source>
        <dbReference type="Proteomes" id="UP000428260"/>
    </source>
</evidence>
<proteinExistence type="predicted"/>
<reference evidence="3 4" key="1">
    <citation type="submission" date="2019-11" db="EMBL/GenBank/DDBJ databases">
        <authorList>
            <person name="Zheng R.K."/>
            <person name="Sun C.M."/>
        </authorList>
    </citation>
    <scope>NUCLEOTIDE SEQUENCE [LARGE SCALE GENOMIC DNA]</scope>
    <source>
        <strain evidence="3 4">WC007</strain>
    </source>
</reference>
<keyword evidence="4" id="KW-1185">Reference proteome</keyword>
<dbReference type="RefSeq" id="WP_158867110.1">
    <property type="nucleotide sequence ID" value="NZ_CP046401.1"/>
</dbReference>
<evidence type="ECO:0000313" key="3">
    <source>
        <dbReference type="EMBL" id="QGY44624.1"/>
    </source>
</evidence>
<dbReference type="PANTHER" id="PTHR34220:SF7">
    <property type="entry name" value="SENSOR HISTIDINE KINASE YPDA"/>
    <property type="match status" value="1"/>
</dbReference>
<dbReference type="SUPFAM" id="SSF55874">
    <property type="entry name" value="ATPase domain of HSP90 chaperone/DNA topoisomerase II/histidine kinase"/>
    <property type="match status" value="1"/>
</dbReference>
<dbReference type="Pfam" id="PF06580">
    <property type="entry name" value="His_kinase"/>
    <property type="match status" value="1"/>
</dbReference>
<keyword evidence="1" id="KW-1133">Transmembrane helix</keyword>